<dbReference type="Pfam" id="PF00588">
    <property type="entry name" value="SpoU_methylase"/>
    <property type="match status" value="1"/>
</dbReference>
<dbReference type="PANTHER" id="PTHR43191">
    <property type="entry name" value="RRNA METHYLTRANSFERASE 3"/>
    <property type="match status" value="1"/>
</dbReference>
<dbReference type="Proteomes" id="UP000295135">
    <property type="component" value="Unassembled WGS sequence"/>
</dbReference>
<dbReference type="SUPFAM" id="SSF75217">
    <property type="entry name" value="alpha/beta knot"/>
    <property type="match status" value="1"/>
</dbReference>
<dbReference type="SUPFAM" id="SSF55315">
    <property type="entry name" value="L30e-like"/>
    <property type="match status" value="1"/>
</dbReference>
<dbReference type="InterPro" id="IPR029064">
    <property type="entry name" value="Ribosomal_eL30-like_sf"/>
</dbReference>
<dbReference type="InterPro" id="IPR013123">
    <property type="entry name" value="SpoU_subst-bd"/>
</dbReference>
<dbReference type="GO" id="GO:0003723">
    <property type="term" value="F:RNA binding"/>
    <property type="evidence" value="ECO:0007669"/>
    <property type="project" value="InterPro"/>
</dbReference>
<dbReference type="InterPro" id="IPR029028">
    <property type="entry name" value="Alpha/beta_knot_MTases"/>
</dbReference>
<dbReference type="Pfam" id="PF22435">
    <property type="entry name" value="MRM3-like_sub_bind"/>
    <property type="match status" value="1"/>
</dbReference>
<evidence type="ECO:0000259" key="4">
    <source>
        <dbReference type="SMART" id="SM00967"/>
    </source>
</evidence>
<dbReference type="Gene3D" id="3.40.1280.10">
    <property type="match status" value="1"/>
</dbReference>
<dbReference type="OrthoDB" id="9794400at2"/>
<dbReference type="RefSeq" id="WP_126461805.1">
    <property type="nucleotide sequence ID" value="NZ_AP018721.1"/>
</dbReference>
<evidence type="ECO:0000256" key="1">
    <source>
        <dbReference type="ARBA" id="ARBA00007228"/>
    </source>
</evidence>
<dbReference type="GO" id="GO:0008173">
    <property type="term" value="F:RNA methyltransferase activity"/>
    <property type="evidence" value="ECO:0007669"/>
    <property type="project" value="InterPro"/>
</dbReference>
<keyword evidence="2 5" id="KW-0489">Methyltransferase</keyword>
<comment type="similarity">
    <text evidence="1">Belongs to the class IV-like SAM-binding methyltransferase superfamily. RNA methyltransferase TrmH family.</text>
</comment>
<dbReference type="InterPro" id="IPR001537">
    <property type="entry name" value="SpoU_MeTrfase"/>
</dbReference>
<dbReference type="CDD" id="cd18095">
    <property type="entry name" value="SpoU-like_rRNA-MTase"/>
    <property type="match status" value="1"/>
</dbReference>
<gene>
    <name evidence="5" type="ORF">EDC61_1037</name>
</gene>
<accession>A0A4R3K003</accession>
<dbReference type="InterPro" id="IPR051259">
    <property type="entry name" value="rRNA_Methyltransferase"/>
</dbReference>
<organism evidence="5 6">
    <name type="scientific">Sulfuritortus calidifontis</name>
    <dbReference type="NCBI Taxonomy" id="1914471"/>
    <lineage>
        <taxon>Bacteria</taxon>
        <taxon>Pseudomonadati</taxon>
        <taxon>Pseudomonadota</taxon>
        <taxon>Betaproteobacteria</taxon>
        <taxon>Nitrosomonadales</taxon>
        <taxon>Thiobacillaceae</taxon>
        <taxon>Sulfuritortus</taxon>
    </lineage>
</organism>
<evidence type="ECO:0000313" key="6">
    <source>
        <dbReference type="Proteomes" id="UP000295135"/>
    </source>
</evidence>
<evidence type="ECO:0000313" key="5">
    <source>
        <dbReference type="EMBL" id="TCS72886.1"/>
    </source>
</evidence>
<dbReference type="Gene3D" id="3.30.1330.30">
    <property type="match status" value="1"/>
</dbReference>
<protein>
    <submittedName>
        <fullName evidence="5">TrmH family RNA methyltransferase</fullName>
    </submittedName>
</protein>
<dbReference type="GO" id="GO:0005737">
    <property type="term" value="C:cytoplasm"/>
    <property type="evidence" value="ECO:0007669"/>
    <property type="project" value="UniProtKB-ARBA"/>
</dbReference>
<dbReference type="EMBL" id="SLZY01000003">
    <property type="protein sequence ID" value="TCS72886.1"/>
    <property type="molecule type" value="Genomic_DNA"/>
</dbReference>
<comment type="caution">
    <text evidence="5">The sequence shown here is derived from an EMBL/GenBank/DDBJ whole genome shotgun (WGS) entry which is preliminary data.</text>
</comment>
<proteinExistence type="inferred from homology"/>
<evidence type="ECO:0000256" key="2">
    <source>
        <dbReference type="ARBA" id="ARBA00022603"/>
    </source>
</evidence>
<keyword evidence="3 5" id="KW-0808">Transferase</keyword>
<keyword evidence="6" id="KW-1185">Reference proteome</keyword>
<dbReference type="InterPro" id="IPR029026">
    <property type="entry name" value="tRNA_m1G_MTases_N"/>
</dbReference>
<reference evidence="5 6" key="1">
    <citation type="submission" date="2019-03" db="EMBL/GenBank/DDBJ databases">
        <title>Genomic Encyclopedia of Type Strains, Phase IV (KMG-IV): sequencing the most valuable type-strain genomes for metagenomic binning, comparative biology and taxonomic classification.</title>
        <authorList>
            <person name="Goeker M."/>
        </authorList>
    </citation>
    <scope>NUCLEOTIDE SEQUENCE [LARGE SCALE GENOMIC DNA]</scope>
    <source>
        <strain evidence="5 6">DSM 103923</strain>
    </source>
</reference>
<dbReference type="AlphaFoldDB" id="A0A4R3K003"/>
<evidence type="ECO:0000256" key="3">
    <source>
        <dbReference type="ARBA" id="ARBA00022679"/>
    </source>
</evidence>
<dbReference type="PANTHER" id="PTHR43191:SF2">
    <property type="entry name" value="RRNA METHYLTRANSFERASE 3, MITOCHONDRIAL"/>
    <property type="match status" value="1"/>
</dbReference>
<dbReference type="InterPro" id="IPR053888">
    <property type="entry name" value="MRM3-like_sub_bind"/>
</dbReference>
<feature type="domain" description="RNA 2-O ribose methyltransferase substrate binding" evidence="4">
    <location>
        <begin position="34"/>
        <end position="105"/>
    </location>
</feature>
<dbReference type="SMART" id="SM00967">
    <property type="entry name" value="SpoU_sub_bind"/>
    <property type="match status" value="1"/>
</dbReference>
<dbReference type="GO" id="GO:0006396">
    <property type="term" value="P:RNA processing"/>
    <property type="evidence" value="ECO:0007669"/>
    <property type="project" value="InterPro"/>
</dbReference>
<dbReference type="GO" id="GO:0032259">
    <property type="term" value="P:methylation"/>
    <property type="evidence" value="ECO:0007669"/>
    <property type="project" value="UniProtKB-KW"/>
</dbReference>
<name>A0A4R3K003_9PROT</name>
<sequence>MSVKAIHSRDNAEFRFLKNLAEEARARREAGLTLLDGWHLIEAALQAGLKPEKLILTEGVVMPAGAQALLETLPVLSLSEALMRALAPVKTPTGLMALLRIPQPAKTRREFAILLEDIQDPGNLGAVLRSAAAAGVQVVYLSKGCTDAWSPKALRGGQGAQFQLAIVEGADLAEVAAEFPGGVYAAVLGAEAALYQLELTGAVAFAFGNEGAGLSRSLQACCQPFSIPMPGRVESLNVATAAAVCLFERVRQTAYAGSGGRQ</sequence>